<evidence type="ECO:0000313" key="1">
    <source>
        <dbReference type="EMBL" id="CAA9277905.1"/>
    </source>
</evidence>
<accession>A0A6J4JJ22</accession>
<name>A0A6J4JJ22_9CHLR</name>
<organism evidence="1">
    <name type="scientific">uncultured Chloroflexota bacterium</name>
    <dbReference type="NCBI Taxonomy" id="166587"/>
    <lineage>
        <taxon>Bacteria</taxon>
        <taxon>Bacillati</taxon>
        <taxon>Chloroflexota</taxon>
        <taxon>environmental samples</taxon>
    </lineage>
</organism>
<dbReference type="AlphaFoldDB" id="A0A6J4JJ22"/>
<gene>
    <name evidence="1" type="ORF">AVDCRST_MAG77-3638</name>
</gene>
<protein>
    <submittedName>
        <fullName evidence="1">Uncharacterized protein</fullName>
    </submittedName>
</protein>
<proteinExistence type="predicted"/>
<dbReference type="EMBL" id="CADCTC010000197">
    <property type="protein sequence ID" value="CAA9277905.1"/>
    <property type="molecule type" value="Genomic_DNA"/>
</dbReference>
<reference evidence="1" key="1">
    <citation type="submission" date="2020-02" db="EMBL/GenBank/DDBJ databases">
        <authorList>
            <person name="Meier V. D."/>
        </authorList>
    </citation>
    <scope>NUCLEOTIDE SEQUENCE</scope>
    <source>
        <strain evidence="1">AVDCRST_MAG77</strain>
    </source>
</reference>
<sequence>MDDLLTVGAAGAPGVATVLWGADRGADSRNGFSTDPRSFGQHWVAVTVPASGPAAVAYARSTGGSLP</sequence>